<dbReference type="Proteomes" id="UP000479132">
    <property type="component" value="Unassembled WGS sequence"/>
</dbReference>
<dbReference type="EMBL" id="JAALLS010000002">
    <property type="protein sequence ID" value="NGP87314.1"/>
    <property type="molecule type" value="Genomic_DNA"/>
</dbReference>
<dbReference type="RefSeq" id="WP_165265940.1">
    <property type="nucleotide sequence ID" value="NZ_JAALLS010000002.1"/>
</dbReference>
<comment type="caution">
    <text evidence="3">The sequence shown here is derived from an EMBL/GenBank/DDBJ whole genome shotgun (WGS) entry which is preliminary data.</text>
</comment>
<proteinExistence type="predicted"/>
<evidence type="ECO:0000256" key="1">
    <source>
        <dbReference type="SAM" id="MobiDB-lite"/>
    </source>
</evidence>
<evidence type="ECO:0000313" key="3">
    <source>
        <dbReference type="EMBL" id="NGP87314.1"/>
    </source>
</evidence>
<protein>
    <submittedName>
        <fullName evidence="3">Uncharacterized protein</fullName>
    </submittedName>
</protein>
<evidence type="ECO:0000256" key="2">
    <source>
        <dbReference type="SAM" id="Phobius"/>
    </source>
</evidence>
<name>A0A6M1T857_9BACT</name>
<keyword evidence="2" id="KW-0472">Membrane</keyword>
<accession>A0A6M1T857</accession>
<dbReference type="AlphaFoldDB" id="A0A6M1T857"/>
<keyword evidence="2" id="KW-1133">Transmembrane helix</keyword>
<reference evidence="3 4" key="1">
    <citation type="submission" date="2020-02" db="EMBL/GenBank/DDBJ databases">
        <title>Aliifodinibius halophilus 2W32, complete genome.</title>
        <authorList>
            <person name="Li Y."/>
            <person name="Wu S."/>
        </authorList>
    </citation>
    <scope>NUCLEOTIDE SEQUENCE [LARGE SCALE GENOMIC DNA]</scope>
    <source>
        <strain evidence="3 4">2W32</strain>
    </source>
</reference>
<organism evidence="3 4">
    <name type="scientific">Fodinibius halophilus</name>
    <dbReference type="NCBI Taxonomy" id="1736908"/>
    <lineage>
        <taxon>Bacteria</taxon>
        <taxon>Pseudomonadati</taxon>
        <taxon>Balneolota</taxon>
        <taxon>Balneolia</taxon>
        <taxon>Balneolales</taxon>
        <taxon>Balneolaceae</taxon>
        <taxon>Fodinibius</taxon>
    </lineage>
</organism>
<evidence type="ECO:0000313" key="4">
    <source>
        <dbReference type="Proteomes" id="UP000479132"/>
    </source>
</evidence>
<feature type="transmembrane region" description="Helical" evidence="2">
    <location>
        <begin position="6"/>
        <end position="25"/>
    </location>
</feature>
<gene>
    <name evidence="3" type="ORF">G3569_03015</name>
</gene>
<feature type="region of interest" description="Disordered" evidence="1">
    <location>
        <begin position="75"/>
        <end position="105"/>
    </location>
</feature>
<keyword evidence="4" id="KW-1185">Reference proteome</keyword>
<sequence>MDTLVALILIGFGTFLGGLIMWKLFDMVRSSINKNKKTSIDAEDFDRLARAFVQHKKKMEQRMNNIERAIAEKKDSSESYIELEAPPEPENELSNDLNEKEKIRS</sequence>
<keyword evidence="2" id="KW-0812">Transmembrane</keyword>